<dbReference type="EMBL" id="MT141312">
    <property type="protein sequence ID" value="QJA58190.1"/>
    <property type="molecule type" value="Genomic_DNA"/>
</dbReference>
<sequence length="240" mass="24673">MSTGIGVGVSPAFRRGAPRFSPLSIAGCKLWLDAAQGVTLNGSNVSAWADQSGAGNHATQGTALRQPAYAAAGWSAGIPTVDFDASNTEWLSFAGTGFPADGLTVFCALSQTSTAARQAVIGTGDASSNAFLSSTNTSNVGAYHQGYRQLAAATTGKQALAWRRTSIPSGLKGWRGVASLGEVAYSPATTFIWTAPKVGSLDGATWYLNARVAEIIVYASSLSDANVAAVQAYLATRWGI</sequence>
<evidence type="ECO:0000313" key="1">
    <source>
        <dbReference type="EMBL" id="QJA58190.1"/>
    </source>
</evidence>
<proteinExistence type="predicted"/>
<reference evidence="1" key="1">
    <citation type="submission" date="2020-03" db="EMBL/GenBank/DDBJ databases">
        <title>The deep terrestrial virosphere.</title>
        <authorList>
            <person name="Holmfeldt K."/>
            <person name="Nilsson E."/>
            <person name="Simone D."/>
            <person name="Lopez-Fernandez M."/>
            <person name="Wu X."/>
            <person name="de Brujin I."/>
            <person name="Lundin D."/>
            <person name="Andersson A."/>
            <person name="Bertilsson S."/>
            <person name="Dopson M."/>
        </authorList>
    </citation>
    <scope>NUCLEOTIDE SEQUENCE</scope>
    <source>
        <strain evidence="1">MM415B01486</strain>
    </source>
</reference>
<organism evidence="1">
    <name type="scientific">viral metagenome</name>
    <dbReference type="NCBI Taxonomy" id="1070528"/>
    <lineage>
        <taxon>unclassified sequences</taxon>
        <taxon>metagenomes</taxon>
        <taxon>organismal metagenomes</taxon>
    </lineage>
</organism>
<dbReference type="AlphaFoldDB" id="A0A6M3IKR0"/>
<protein>
    <submittedName>
        <fullName evidence="1">Uncharacterized protein</fullName>
    </submittedName>
</protein>
<name>A0A6M3IKR0_9ZZZZ</name>
<gene>
    <name evidence="1" type="ORF">MM415B01486_0012</name>
</gene>
<accession>A0A6M3IKR0</accession>